<dbReference type="Proteomes" id="UP000018144">
    <property type="component" value="Unassembled WGS sequence"/>
</dbReference>
<feature type="compositionally biased region" description="Pro residues" evidence="1">
    <location>
        <begin position="1"/>
        <end position="11"/>
    </location>
</feature>
<dbReference type="EMBL" id="HF935243">
    <property type="protein sequence ID" value="CCX05262.1"/>
    <property type="molecule type" value="Genomic_DNA"/>
</dbReference>
<feature type="region of interest" description="Disordered" evidence="1">
    <location>
        <begin position="457"/>
        <end position="490"/>
    </location>
</feature>
<reference evidence="2 3" key="1">
    <citation type="journal article" date="2013" name="PLoS Genet.">
        <title>The genome and development-dependent transcriptomes of Pyronema confluens: a window into fungal evolution.</title>
        <authorList>
            <person name="Traeger S."/>
            <person name="Altegoer F."/>
            <person name="Freitag M."/>
            <person name="Gabaldon T."/>
            <person name="Kempken F."/>
            <person name="Kumar A."/>
            <person name="Marcet-Houben M."/>
            <person name="Poggeler S."/>
            <person name="Stajich J.E."/>
            <person name="Nowrousian M."/>
        </authorList>
    </citation>
    <scope>NUCLEOTIDE SEQUENCE [LARGE SCALE GENOMIC DNA]</scope>
    <source>
        <strain evidence="3">CBS 100304</strain>
        <tissue evidence="2">Vegetative mycelium</tissue>
    </source>
</reference>
<keyword evidence="3" id="KW-1185">Reference proteome</keyword>
<dbReference type="OrthoDB" id="5431279at2759"/>
<feature type="compositionally biased region" description="Basic and acidic residues" evidence="1">
    <location>
        <begin position="324"/>
        <end position="333"/>
    </location>
</feature>
<feature type="region of interest" description="Disordered" evidence="1">
    <location>
        <begin position="384"/>
        <end position="418"/>
    </location>
</feature>
<feature type="compositionally biased region" description="Polar residues" evidence="1">
    <location>
        <begin position="279"/>
        <end position="293"/>
    </location>
</feature>
<feature type="region of interest" description="Disordered" evidence="1">
    <location>
        <begin position="1"/>
        <end position="25"/>
    </location>
</feature>
<accession>U4KVF8</accession>
<feature type="region of interest" description="Disordered" evidence="1">
    <location>
        <begin position="534"/>
        <end position="567"/>
    </location>
</feature>
<dbReference type="AlphaFoldDB" id="U4KVF8"/>
<feature type="compositionally biased region" description="Basic and acidic residues" evidence="1">
    <location>
        <begin position="261"/>
        <end position="273"/>
    </location>
</feature>
<sequence length="663" mass="72593">MEPPPPIPPRSPARLFREETSSPQVDQALSHLIETPGNVHLAWPPPHMHTPKGLREAWMKATPDTTPNYRTFTVHLDDPEDVPAEARARILGSPSRRRLKRRSVSVPDLFEEAAARGAFAAEGMNIGRPKSAMRIVDIVDEGDEYENPENRAFAESPTARQLSQLTIELQSTLDDLTTQSSSKAVNEAHQNAIATSEGRGVIESPTRCLVRRAIVKSPLPSPKKAGKPATPQRTLNHKRSIRMVPPSPATPASAPRPVRRPFGDNKDKQDKRVPAASRTRPQSPPNLNLQPASPSRLPKPTVINQPALKPPSTPRLTRSKSAHTLREANKPPIKAEIKPAAPIRASFMAPTASTRSRAVLENKSAIPKKPEPRLTRSRSIIRPGDQRIPGVASTWSRPRATTDAKPAVPKASKPKLSRTRSIRNIAETVKPLIPSLTRAPKPIKPVEPIANNRIPRSKSTANLRNPVPAAEPIKPTPSRTASKRPPFSAAIAPARVPANIPVTPGKRKITPLGRTFVAIPTRSSVFDRLTLPTASSKARATSPAKRSTSNKSMISAPAFKKDSSVPEDYPRTQKEIWETRGYAAYNAARIVGRFAVMEVQREDVKAITTLLDVIFEEMRGAKDAGIIEVGLSQVQERLEKLAWVVEGGDEEGDWKELMARVEG</sequence>
<name>U4KVF8_PYROM</name>
<feature type="region of interest" description="Disordered" evidence="1">
    <location>
        <begin position="214"/>
        <end position="333"/>
    </location>
</feature>
<protein>
    <submittedName>
        <fullName evidence="2">Uncharacterized protein</fullName>
    </submittedName>
</protein>
<evidence type="ECO:0000313" key="3">
    <source>
        <dbReference type="Proteomes" id="UP000018144"/>
    </source>
</evidence>
<evidence type="ECO:0000313" key="2">
    <source>
        <dbReference type="EMBL" id="CCX05262.1"/>
    </source>
</evidence>
<gene>
    <name evidence="2" type="ORF">PCON_04849</name>
</gene>
<feature type="compositionally biased region" description="Polar residues" evidence="1">
    <location>
        <begin position="534"/>
        <end position="553"/>
    </location>
</feature>
<proteinExistence type="predicted"/>
<evidence type="ECO:0000256" key="1">
    <source>
        <dbReference type="SAM" id="MobiDB-lite"/>
    </source>
</evidence>
<organism evidence="2 3">
    <name type="scientific">Pyronema omphalodes (strain CBS 100304)</name>
    <name type="common">Pyronema confluens</name>
    <dbReference type="NCBI Taxonomy" id="1076935"/>
    <lineage>
        <taxon>Eukaryota</taxon>
        <taxon>Fungi</taxon>
        <taxon>Dikarya</taxon>
        <taxon>Ascomycota</taxon>
        <taxon>Pezizomycotina</taxon>
        <taxon>Pezizomycetes</taxon>
        <taxon>Pezizales</taxon>
        <taxon>Pyronemataceae</taxon>
        <taxon>Pyronema</taxon>
    </lineage>
</organism>